<dbReference type="InterPro" id="IPR038586">
    <property type="entry name" value="Tctex-1-like_sf"/>
</dbReference>
<proteinExistence type="inferred from homology"/>
<reference evidence="2 3" key="1">
    <citation type="submission" date="2024-01" db="EMBL/GenBank/DDBJ databases">
        <title>The genome of the rayed Mediterranean limpet Patella caerulea (Linnaeus, 1758).</title>
        <authorList>
            <person name="Anh-Thu Weber A."/>
            <person name="Halstead-Nussloch G."/>
        </authorList>
    </citation>
    <scope>NUCLEOTIDE SEQUENCE [LARGE SCALE GENOMIC DNA]</scope>
    <source>
        <strain evidence="2">AATW-2023a</strain>
        <tissue evidence="2">Whole specimen</tissue>
    </source>
</reference>
<dbReference type="GO" id="GO:0005737">
    <property type="term" value="C:cytoplasm"/>
    <property type="evidence" value="ECO:0007669"/>
    <property type="project" value="TreeGrafter"/>
</dbReference>
<dbReference type="Proteomes" id="UP001347796">
    <property type="component" value="Unassembled WGS sequence"/>
</dbReference>
<evidence type="ECO:0000313" key="3">
    <source>
        <dbReference type="Proteomes" id="UP001347796"/>
    </source>
</evidence>
<dbReference type="AlphaFoldDB" id="A0AAN8JKK8"/>
<evidence type="ECO:0000256" key="1">
    <source>
        <dbReference type="ARBA" id="ARBA00005361"/>
    </source>
</evidence>
<dbReference type="PANTHER" id="PTHR21255:SF68">
    <property type="entry name" value="TCTEX1 DOMAIN-CONTAINING PROTEIN 1-B-LIKE"/>
    <property type="match status" value="1"/>
</dbReference>
<dbReference type="Pfam" id="PF03645">
    <property type="entry name" value="Tctex-1"/>
    <property type="match status" value="1"/>
</dbReference>
<evidence type="ECO:0000313" key="2">
    <source>
        <dbReference type="EMBL" id="KAK6179641.1"/>
    </source>
</evidence>
<sequence length="163" mass="18063">MSMALKRPSVDGGTGVRFREPSVDAGASRGALIMTSAFGGRQTPYFHVENTYRLEPNKIFSASQVRNVIKRVFDQELKNVTYEPSKCTLLSSQLSDAIKKGVKDLGYSRYKIVAMVVVGQPKVSAISFTSRCIWNAKVDTFSEYVHNGDDIYAVGLVYGIYCE</sequence>
<name>A0AAN8JKK8_PATCE</name>
<comment type="caution">
    <text evidence="2">The sequence shown here is derived from an EMBL/GenBank/DDBJ whole genome shotgun (WGS) entry which is preliminary data.</text>
</comment>
<dbReference type="GO" id="GO:0005868">
    <property type="term" value="C:cytoplasmic dynein complex"/>
    <property type="evidence" value="ECO:0007669"/>
    <property type="project" value="TreeGrafter"/>
</dbReference>
<dbReference type="InterPro" id="IPR005334">
    <property type="entry name" value="Tctex-1-like"/>
</dbReference>
<dbReference type="Gene3D" id="3.30.1140.40">
    <property type="entry name" value="Tctex-1"/>
    <property type="match status" value="1"/>
</dbReference>
<dbReference type="EMBL" id="JAZGQO010000008">
    <property type="protein sequence ID" value="KAK6179641.1"/>
    <property type="molecule type" value="Genomic_DNA"/>
</dbReference>
<protein>
    <submittedName>
        <fullName evidence="2">Uncharacterized protein</fullName>
    </submittedName>
</protein>
<dbReference type="GO" id="GO:0045505">
    <property type="term" value="F:dynein intermediate chain binding"/>
    <property type="evidence" value="ECO:0007669"/>
    <property type="project" value="TreeGrafter"/>
</dbReference>
<accession>A0AAN8JKK8</accession>
<dbReference type="CDD" id="cd21451">
    <property type="entry name" value="DLC-like_TCTEX1D"/>
    <property type="match status" value="1"/>
</dbReference>
<dbReference type="PANTHER" id="PTHR21255">
    <property type="entry name" value="T-COMPLEX-ASSOCIATED-TESTIS-EXPRESSED 1/ DYNEIN LIGHT CHAIN"/>
    <property type="match status" value="1"/>
</dbReference>
<keyword evidence="3" id="KW-1185">Reference proteome</keyword>
<comment type="similarity">
    <text evidence="1">Belongs to the dynein light chain Tctex-type family.</text>
</comment>
<organism evidence="2 3">
    <name type="scientific">Patella caerulea</name>
    <name type="common">Rayed Mediterranean limpet</name>
    <dbReference type="NCBI Taxonomy" id="87958"/>
    <lineage>
        <taxon>Eukaryota</taxon>
        <taxon>Metazoa</taxon>
        <taxon>Spiralia</taxon>
        <taxon>Lophotrochozoa</taxon>
        <taxon>Mollusca</taxon>
        <taxon>Gastropoda</taxon>
        <taxon>Patellogastropoda</taxon>
        <taxon>Patelloidea</taxon>
        <taxon>Patellidae</taxon>
        <taxon>Patella</taxon>
    </lineage>
</organism>
<dbReference type="GO" id="GO:0007018">
    <property type="term" value="P:microtubule-based movement"/>
    <property type="evidence" value="ECO:0007669"/>
    <property type="project" value="TreeGrafter"/>
</dbReference>
<gene>
    <name evidence="2" type="ORF">SNE40_011955</name>
</gene>